<proteinExistence type="predicted"/>
<accession>Q1Q751</accession>
<dbReference type="EMBL" id="CT573071">
    <property type="protein sequence ID" value="CAJ73400.1"/>
    <property type="molecule type" value="Genomic_DNA"/>
</dbReference>
<gene>
    <name evidence="1" type="ORF">kuste2651</name>
</gene>
<protein>
    <submittedName>
        <fullName evidence="1">Uncharacterized protein</fullName>
    </submittedName>
</protein>
<name>Q1Q751_KUEST</name>
<reference evidence="1" key="1">
    <citation type="journal article" date="2006" name="Nature">
        <title>Deciphering the evolution and metabolism of an anammox bacterium from a community genome.</title>
        <authorList>
            <person name="Strous M."/>
            <person name="Pelletier E."/>
            <person name="Mangenot S."/>
            <person name="Rattei T."/>
            <person name="Lehner A."/>
            <person name="Taylor M.W."/>
            <person name="Horn M."/>
            <person name="Daims H."/>
            <person name="Bartol-Mavel D."/>
            <person name="Wincker P."/>
            <person name="Barbe V."/>
            <person name="Fonknechten N."/>
            <person name="Vallenet D."/>
            <person name="Segurens B."/>
            <person name="Schenowitz-Truong C."/>
            <person name="Medigue C."/>
            <person name="Collingro A."/>
            <person name="Snel B."/>
            <person name="Dutilh B.E."/>
            <person name="OpDenCamp H.J.M."/>
            <person name="vanDerDrift C."/>
            <person name="Cirpus I."/>
            <person name="vanDePas-Schoonen K.T."/>
            <person name="Harhangi H.R."/>
            <person name="vanNiftrik L."/>
            <person name="Schmid M."/>
            <person name="Keltjens J."/>
            <person name="vanDeVossenberg J."/>
            <person name="Kartal B."/>
            <person name="Meier H."/>
            <person name="Frishman D."/>
            <person name="Huynen M.A."/>
            <person name="Mewes H."/>
            <person name="Weissenbach J."/>
            <person name="Jetten M.S.M."/>
            <person name="Wagner M."/>
            <person name="LePaslier D."/>
        </authorList>
    </citation>
    <scope>NUCLEOTIDE SEQUENCE</scope>
</reference>
<dbReference type="AlphaFoldDB" id="Q1Q751"/>
<sequence length="166" mass="19215">MCSGSISDGRGDTPVGFCIIFDISLTEGETVILYVPLVRERILRIGSKRLLAQGTFPTSQERFYRMNKGVDNNVKQPISAFMKGEIDMGTLALWTKAWLLFCRNKLFMLVDFFYNIHALPPLYRGEMGRRMKFPNVRSSCPEFFMFRKNLTKLVLVKTGNWEVNRR</sequence>
<organism evidence="1">
    <name type="scientific">Kuenenia stuttgartiensis</name>
    <dbReference type="NCBI Taxonomy" id="174633"/>
    <lineage>
        <taxon>Bacteria</taxon>
        <taxon>Pseudomonadati</taxon>
        <taxon>Planctomycetota</taxon>
        <taxon>Candidatus Brocadiia</taxon>
        <taxon>Candidatus Brocadiales</taxon>
        <taxon>Candidatus Brocadiaceae</taxon>
        <taxon>Candidatus Kuenenia</taxon>
    </lineage>
</organism>
<reference evidence="1" key="2">
    <citation type="submission" date="2006-01" db="EMBL/GenBank/DDBJ databases">
        <authorList>
            <person name="Genoscope"/>
        </authorList>
    </citation>
    <scope>NUCLEOTIDE SEQUENCE</scope>
</reference>
<evidence type="ECO:0000313" key="1">
    <source>
        <dbReference type="EMBL" id="CAJ73400.1"/>
    </source>
</evidence>